<accession>A0A917FZF0</accession>
<dbReference type="Pfam" id="PF13193">
    <property type="entry name" value="AMP-binding_C"/>
    <property type="match status" value="1"/>
</dbReference>
<evidence type="ECO:0000259" key="3">
    <source>
        <dbReference type="Pfam" id="PF00501"/>
    </source>
</evidence>
<keyword evidence="6" id="KW-1185">Reference proteome</keyword>
<dbReference type="CDD" id="cd04433">
    <property type="entry name" value="AFD_class_I"/>
    <property type="match status" value="1"/>
</dbReference>
<feature type="domain" description="AMP-dependent synthetase/ligase" evidence="3">
    <location>
        <begin position="2"/>
        <end position="154"/>
    </location>
</feature>
<evidence type="ECO:0000259" key="4">
    <source>
        <dbReference type="Pfam" id="PF13193"/>
    </source>
</evidence>
<sequence>MVFLDEYPANVHSILEAVEHDRITHLSTVGKLLRDLTRETAATGRDIQSLKVIGCGGSIIAPETLRDAVVQFPEAMIVNNYSQAECGMSISRLFPVRHQDDPVRLRSVGRPADLAAQGERAFQVRIIRGDGQAVETNEPGEIVVQGTQTMIGYWRQPESSNEAMLEGWIRTGDVGYLDADGYLYILDRLKDIVIVDGSNVYCAEVEQVIASHERVHDVAVIGIPLHCEGETLVACIVLREGYTLNLAQLQKYCEPSLARHKWPSHLFILDTLPRTAVDKVDKKRLRNQLSSSVFEALSNHIPIFKS</sequence>
<dbReference type="SUPFAM" id="SSF56801">
    <property type="entry name" value="Acetyl-CoA synthetase-like"/>
    <property type="match status" value="1"/>
</dbReference>
<dbReference type="AlphaFoldDB" id="A0A917FZF0"/>
<dbReference type="Gene3D" id="3.40.50.12780">
    <property type="entry name" value="N-terminal domain of ligase-like"/>
    <property type="match status" value="1"/>
</dbReference>
<feature type="domain" description="AMP-binding enzyme C-terminal" evidence="4">
    <location>
        <begin position="204"/>
        <end position="279"/>
    </location>
</feature>
<dbReference type="Gene3D" id="3.30.300.30">
    <property type="match status" value="1"/>
</dbReference>
<comment type="caution">
    <text evidence="5">The sequence shown here is derived from an EMBL/GenBank/DDBJ whole genome shotgun (WGS) entry which is preliminary data.</text>
</comment>
<dbReference type="PANTHER" id="PTHR43201:SF5">
    <property type="entry name" value="MEDIUM-CHAIN ACYL-COA LIGASE ACSF2, MITOCHONDRIAL"/>
    <property type="match status" value="1"/>
</dbReference>
<organism evidence="5 6">
    <name type="scientific">Paenibacillus albidus</name>
    <dbReference type="NCBI Taxonomy" id="2041023"/>
    <lineage>
        <taxon>Bacteria</taxon>
        <taxon>Bacillati</taxon>
        <taxon>Bacillota</taxon>
        <taxon>Bacilli</taxon>
        <taxon>Bacillales</taxon>
        <taxon>Paenibacillaceae</taxon>
        <taxon>Paenibacillus</taxon>
    </lineage>
</organism>
<reference evidence="5" key="2">
    <citation type="submission" date="2020-09" db="EMBL/GenBank/DDBJ databases">
        <authorList>
            <person name="Sun Q."/>
            <person name="Zhou Y."/>
        </authorList>
    </citation>
    <scope>NUCLEOTIDE SEQUENCE</scope>
    <source>
        <strain evidence="5">CGMCC 1.16134</strain>
    </source>
</reference>
<dbReference type="InterPro" id="IPR045851">
    <property type="entry name" value="AMP-bd_C_sf"/>
</dbReference>
<dbReference type="GO" id="GO:0006631">
    <property type="term" value="P:fatty acid metabolic process"/>
    <property type="evidence" value="ECO:0007669"/>
    <property type="project" value="TreeGrafter"/>
</dbReference>
<comment type="similarity">
    <text evidence="1">Belongs to the ATP-dependent AMP-binding enzyme family.</text>
</comment>
<keyword evidence="2" id="KW-0436">Ligase</keyword>
<name>A0A917FZF0_9BACL</name>
<dbReference type="Pfam" id="PF00501">
    <property type="entry name" value="AMP-binding"/>
    <property type="match status" value="1"/>
</dbReference>
<dbReference type="Proteomes" id="UP000637643">
    <property type="component" value="Unassembled WGS sequence"/>
</dbReference>
<proteinExistence type="inferred from homology"/>
<dbReference type="GO" id="GO:0031956">
    <property type="term" value="F:medium-chain fatty acid-CoA ligase activity"/>
    <property type="evidence" value="ECO:0007669"/>
    <property type="project" value="TreeGrafter"/>
</dbReference>
<evidence type="ECO:0000313" key="5">
    <source>
        <dbReference type="EMBL" id="GGG15189.1"/>
    </source>
</evidence>
<dbReference type="InterPro" id="IPR025110">
    <property type="entry name" value="AMP-bd_C"/>
</dbReference>
<evidence type="ECO:0000256" key="2">
    <source>
        <dbReference type="ARBA" id="ARBA00022598"/>
    </source>
</evidence>
<dbReference type="InterPro" id="IPR000873">
    <property type="entry name" value="AMP-dep_synth/lig_dom"/>
</dbReference>
<protein>
    <recommendedName>
        <fullName evidence="7">Long-chain fatty acid--CoA ligase</fullName>
    </recommendedName>
</protein>
<dbReference type="PANTHER" id="PTHR43201">
    <property type="entry name" value="ACYL-COA SYNTHETASE"/>
    <property type="match status" value="1"/>
</dbReference>
<dbReference type="EMBL" id="BMKR01000085">
    <property type="protein sequence ID" value="GGG15189.1"/>
    <property type="molecule type" value="Genomic_DNA"/>
</dbReference>
<gene>
    <name evidence="5" type="ORF">GCM10010912_69510</name>
</gene>
<evidence type="ECO:0000256" key="1">
    <source>
        <dbReference type="ARBA" id="ARBA00006432"/>
    </source>
</evidence>
<evidence type="ECO:0008006" key="7">
    <source>
        <dbReference type="Google" id="ProtNLM"/>
    </source>
</evidence>
<reference evidence="5" key="1">
    <citation type="journal article" date="2014" name="Int. J. Syst. Evol. Microbiol.">
        <title>Complete genome sequence of Corynebacterium casei LMG S-19264T (=DSM 44701T), isolated from a smear-ripened cheese.</title>
        <authorList>
            <consortium name="US DOE Joint Genome Institute (JGI-PGF)"/>
            <person name="Walter F."/>
            <person name="Albersmeier A."/>
            <person name="Kalinowski J."/>
            <person name="Ruckert C."/>
        </authorList>
    </citation>
    <scope>NUCLEOTIDE SEQUENCE</scope>
    <source>
        <strain evidence="5">CGMCC 1.16134</strain>
    </source>
</reference>
<evidence type="ECO:0000313" key="6">
    <source>
        <dbReference type="Proteomes" id="UP000637643"/>
    </source>
</evidence>
<dbReference type="InterPro" id="IPR042099">
    <property type="entry name" value="ANL_N_sf"/>
</dbReference>